<keyword evidence="3" id="KW-1185">Reference proteome</keyword>
<sequence>MNDDFYYNPADFEDKPAKGSKTEFKKSFEATTLNQSQKTGLNNFKTKINYEDKPKPEPTVETYEPRGFRGQRNQRGRYSQQTNNKPYENKQVYNPNDFNFELGEDPNKASKMNDDFYYNPADFEDKPAKGSKTEFKKSFEATILNQSQNRNSANKNFNNKIDYPSNQYEPNMTFNRSQSSQQGYSNNNYQNYEQQPNYGYNNRDDYGYYYDEYSNNQYNQEPRYQRGNNDYRQNSGSYGRSQNFHRRNY</sequence>
<feature type="region of interest" description="Disordered" evidence="1">
    <location>
        <begin position="36"/>
        <end position="92"/>
    </location>
</feature>
<protein>
    <submittedName>
        <fullName evidence="2">Uncharacterized protein</fullName>
    </submittedName>
</protein>
<gene>
    <name evidence="2" type="ORF">BpHYR1_036516</name>
</gene>
<evidence type="ECO:0000313" key="2">
    <source>
        <dbReference type="EMBL" id="RNA33396.1"/>
    </source>
</evidence>
<feature type="region of interest" description="Disordered" evidence="1">
    <location>
        <begin position="1"/>
        <end position="20"/>
    </location>
</feature>
<dbReference type="AlphaFoldDB" id="A0A3M7SC70"/>
<comment type="caution">
    <text evidence="2">The sequence shown here is derived from an EMBL/GenBank/DDBJ whole genome shotgun (WGS) entry which is preliminary data.</text>
</comment>
<dbReference type="EMBL" id="REGN01001646">
    <property type="protein sequence ID" value="RNA33396.1"/>
    <property type="molecule type" value="Genomic_DNA"/>
</dbReference>
<reference evidence="2 3" key="1">
    <citation type="journal article" date="2018" name="Sci. Rep.">
        <title>Genomic signatures of local adaptation to the degree of environmental predictability in rotifers.</title>
        <authorList>
            <person name="Franch-Gras L."/>
            <person name="Hahn C."/>
            <person name="Garcia-Roger E.M."/>
            <person name="Carmona M.J."/>
            <person name="Serra M."/>
            <person name="Gomez A."/>
        </authorList>
    </citation>
    <scope>NUCLEOTIDE SEQUENCE [LARGE SCALE GENOMIC DNA]</scope>
    <source>
        <strain evidence="2">HYR1</strain>
    </source>
</reference>
<feature type="compositionally biased region" description="Low complexity" evidence="1">
    <location>
        <begin position="68"/>
        <end position="77"/>
    </location>
</feature>
<feature type="compositionally biased region" description="Low complexity" evidence="1">
    <location>
        <begin position="149"/>
        <end position="159"/>
    </location>
</feature>
<feature type="compositionally biased region" description="Polar residues" evidence="1">
    <location>
        <begin position="36"/>
        <end position="46"/>
    </location>
</feature>
<feature type="compositionally biased region" description="Polar residues" evidence="1">
    <location>
        <begin position="78"/>
        <end position="92"/>
    </location>
</feature>
<feature type="compositionally biased region" description="Polar residues" evidence="1">
    <location>
        <begin position="226"/>
        <end position="242"/>
    </location>
</feature>
<dbReference type="Proteomes" id="UP000276133">
    <property type="component" value="Unassembled WGS sequence"/>
</dbReference>
<feature type="compositionally biased region" description="Low complexity" evidence="1">
    <location>
        <begin position="177"/>
        <end position="221"/>
    </location>
</feature>
<feature type="region of interest" description="Disordered" evidence="1">
    <location>
        <begin position="145"/>
        <end position="249"/>
    </location>
</feature>
<organism evidence="2 3">
    <name type="scientific">Brachionus plicatilis</name>
    <name type="common">Marine rotifer</name>
    <name type="synonym">Brachionus muelleri</name>
    <dbReference type="NCBI Taxonomy" id="10195"/>
    <lineage>
        <taxon>Eukaryota</taxon>
        <taxon>Metazoa</taxon>
        <taxon>Spiralia</taxon>
        <taxon>Gnathifera</taxon>
        <taxon>Rotifera</taxon>
        <taxon>Eurotatoria</taxon>
        <taxon>Monogononta</taxon>
        <taxon>Pseudotrocha</taxon>
        <taxon>Ploima</taxon>
        <taxon>Brachionidae</taxon>
        <taxon>Brachionus</taxon>
    </lineage>
</organism>
<feature type="compositionally biased region" description="Basic and acidic residues" evidence="1">
    <location>
        <begin position="48"/>
        <end position="67"/>
    </location>
</feature>
<feature type="compositionally biased region" description="Polar residues" evidence="1">
    <location>
        <begin position="164"/>
        <end position="176"/>
    </location>
</feature>
<evidence type="ECO:0000256" key="1">
    <source>
        <dbReference type="SAM" id="MobiDB-lite"/>
    </source>
</evidence>
<evidence type="ECO:0000313" key="3">
    <source>
        <dbReference type="Proteomes" id="UP000276133"/>
    </source>
</evidence>
<accession>A0A3M7SC70</accession>
<proteinExistence type="predicted"/>
<name>A0A3M7SC70_BRAPC</name>